<protein>
    <recommendedName>
        <fullName evidence="3">Terminase</fullName>
    </recommendedName>
</protein>
<accession>A0ABW7INT9</accession>
<name>A0ABW7INT9_9VIBR</name>
<keyword evidence="2" id="KW-1185">Reference proteome</keyword>
<dbReference type="Proteomes" id="UP001607125">
    <property type="component" value="Unassembled WGS sequence"/>
</dbReference>
<sequence>MMKHTKPKAKQDAKRPLRDYYLAQLAGSKSKFKSETLIRLAQTCNYM</sequence>
<dbReference type="GeneID" id="64089427"/>
<organism evidence="1 2">
    <name type="scientific">Vibrio barjaei</name>
    <dbReference type="NCBI Taxonomy" id="1676683"/>
    <lineage>
        <taxon>Bacteria</taxon>
        <taxon>Pseudomonadati</taxon>
        <taxon>Pseudomonadota</taxon>
        <taxon>Gammaproteobacteria</taxon>
        <taxon>Vibrionales</taxon>
        <taxon>Vibrionaceae</taxon>
        <taxon>Vibrio</taxon>
    </lineage>
</organism>
<evidence type="ECO:0000313" key="1">
    <source>
        <dbReference type="EMBL" id="MFH0263285.1"/>
    </source>
</evidence>
<dbReference type="EMBL" id="JBIHSF010000011">
    <property type="protein sequence ID" value="MFH0263285.1"/>
    <property type="molecule type" value="Genomic_DNA"/>
</dbReference>
<evidence type="ECO:0008006" key="3">
    <source>
        <dbReference type="Google" id="ProtNLM"/>
    </source>
</evidence>
<reference evidence="1 2" key="1">
    <citation type="submission" date="2024-10" db="EMBL/GenBank/DDBJ databases">
        <authorList>
            <person name="Yibar A."/>
            <person name="Saticioglu I.B."/>
            <person name="Duman M."/>
            <person name="Ajmi N."/>
            <person name="Gurler F."/>
            <person name="Ay H."/>
            <person name="Onuk E."/>
            <person name="Guler S."/>
            <person name="Romalde J.L."/>
        </authorList>
    </citation>
    <scope>NUCLEOTIDE SEQUENCE [LARGE SCALE GENOMIC DNA]</scope>
    <source>
        <strain evidence="1 2">1-TCBS-B</strain>
    </source>
</reference>
<comment type="caution">
    <text evidence="1">The sequence shown here is derived from an EMBL/GenBank/DDBJ whole genome shotgun (WGS) entry which is preliminary data.</text>
</comment>
<dbReference type="RefSeq" id="WP_006070332.1">
    <property type="nucleotide sequence ID" value="NZ_JAPQMW010000039.1"/>
</dbReference>
<gene>
    <name evidence="1" type="ORF">ACGRH2_23085</name>
</gene>
<evidence type="ECO:0000313" key="2">
    <source>
        <dbReference type="Proteomes" id="UP001607125"/>
    </source>
</evidence>
<proteinExistence type="predicted"/>